<accession>A0A8J3QYC9</accession>
<feature type="domain" description="Peptidoglycan binding-like" evidence="2">
    <location>
        <begin position="131"/>
        <end position="178"/>
    </location>
</feature>
<gene>
    <name evidence="3" type="ORF">Raf01_73150</name>
</gene>
<feature type="region of interest" description="Disordered" evidence="1">
    <location>
        <begin position="33"/>
        <end position="55"/>
    </location>
</feature>
<name>A0A8J3QYC9_9ACTN</name>
<protein>
    <submittedName>
        <fullName evidence="3">Peptidoglycan-binding protein</fullName>
    </submittedName>
</protein>
<dbReference type="AlphaFoldDB" id="A0A8J3QYC9"/>
<dbReference type="GO" id="GO:1990281">
    <property type="term" value="C:efflux pump complex"/>
    <property type="evidence" value="ECO:0007669"/>
    <property type="project" value="TreeGrafter"/>
</dbReference>
<evidence type="ECO:0000313" key="4">
    <source>
        <dbReference type="Proteomes" id="UP000642748"/>
    </source>
</evidence>
<dbReference type="EMBL" id="BONZ01000077">
    <property type="protein sequence ID" value="GIH19143.1"/>
    <property type="molecule type" value="Genomic_DNA"/>
</dbReference>
<dbReference type="Proteomes" id="UP000642748">
    <property type="component" value="Unassembled WGS sequence"/>
</dbReference>
<organism evidence="3 4">
    <name type="scientific">Rugosimonospora africana</name>
    <dbReference type="NCBI Taxonomy" id="556532"/>
    <lineage>
        <taxon>Bacteria</taxon>
        <taxon>Bacillati</taxon>
        <taxon>Actinomycetota</taxon>
        <taxon>Actinomycetes</taxon>
        <taxon>Micromonosporales</taxon>
        <taxon>Micromonosporaceae</taxon>
        <taxon>Rugosimonospora</taxon>
    </lineage>
</organism>
<evidence type="ECO:0000256" key="1">
    <source>
        <dbReference type="SAM" id="MobiDB-lite"/>
    </source>
</evidence>
<dbReference type="InterPro" id="IPR036365">
    <property type="entry name" value="PGBD-like_sf"/>
</dbReference>
<dbReference type="GO" id="GO:0015562">
    <property type="term" value="F:efflux transmembrane transporter activity"/>
    <property type="evidence" value="ECO:0007669"/>
    <property type="project" value="TreeGrafter"/>
</dbReference>
<dbReference type="InterPro" id="IPR036366">
    <property type="entry name" value="PGBDSf"/>
</dbReference>
<dbReference type="PANTHER" id="PTHR30469">
    <property type="entry name" value="MULTIDRUG RESISTANCE PROTEIN MDTA"/>
    <property type="match status" value="1"/>
</dbReference>
<dbReference type="Gene3D" id="2.40.420.20">
    <property type="match status" value="1"/>
</dbReference>
<comment type="caution">
    <text evidence="3">The sequence shown here is derived from an EMBL/GenBank/DDBJ whole genome shotgun (WGS) entry which is preliminary data.</text>
</comment>
<reference evidence="3" key="1">
    <citation type="submission" date="2021-01" db="EMBL/GenBank/DDBJ databases">
        <title>Whole genome shotgun sequence of Rugosimonospora africana NBRC 104875.</title>
        <authorList>
            <person name="Komaki H."/>
            <person name="Tamura T."/>
        </authorList>
    </citation>
    <scope>NUCLEOTIDE SEQUENCE</scope>
    <source>
        <strain evidence="3">NBRC 104875</strain>
    </source>
</reference>
<keyword evidence="4" id="KW-1185">Reference proteome</keyword>
<proteinExistence type="predicted"/>
<dbReference type="RefSeq" id="WP_203922621.1">
    <property type="nucleotide sequence ID" value="NZ_BONZ01000077.1"/>
</dbReference>
<sequence length="361" mass="37014">MSGDDRRRRRRTGPAVVGVVAVLAIGAGAAAATGTGLPRRETSGQTHSDLPPATAKVTRQTLVDTQTESGDLGYGDDSTLSGRLGGTVTALPAAGATLARGQAAYRVDNTPVVLLYGSLPAYRALALGTKGADVKQFERNLYALGYRGFTVDDTYSAATVAAVKQWQGKLGLPKSGVVELGRVIYTAGPVRVDARKAALGDQAQPGGAVLTYTGTSRMVTVELEVTDERLAVKGAAVTVELPDGKTVAGKIVDTQTVIEPASGNEAASTKIKVSVTVDDDKALAGLNQAIMNVDFTASRRENVLTVPVTSLLALAEGGYGVQVVEGGTTKVVAVQTGLFASGRVEVTGEGLTEGMTVGIPS</sequence>
<evidence type="ECO:0000313" key="3">
    <source>
        <dbReference type="EMBL" id="GIH19143.1"/>
    </source>
</evidence>
<dbReference type="SUPFAM" id="SSF47090">
    <property type="entry name" value="PGBD-like"/>
    <property type="match status" value="1"/>
</dbReference>
<dbReference type="Gene3D" id="1.10.101.10">
    <property type="entry name" value="PGBD-like superfamily/PGBD"/>
    <property type="match status" value="1"/>
</dbReference>
<dbReference type="InterPro" id="IPR002477">
    <property type="entry name" value="Peptidoglycan-bd-like"/>
</dbReference>
<evidence type="ECO:0000259" key="2">
    <source>
        <dbReference type="Pfam" id="PF01471"/>
    </source>
</evidence>
<dbReference type="Pfam" id="PF01471">
    <property type="entry name" value="PG_binding_1"/>
    <property type="match status" value="1"/>
</dbReference>